<gene>
    <name evidence="2" type="ORF">MM415A00710_0024</name>
    <name evidence="1" type="ORF">TM448A00845_0004</name>
</gene>
<dbReference type="AlphaFoldDB" id="A0A6H1ZJR0"/>
<proteinExistence type="predicted"/>
<sequence length="277" mass="30344">MGWSLIAAGAAIGLAGIFGGSKSKGATYIDIKYPEPDPIEIEMASMQLEMARELKAKIDDPTLMRDIYRLLPETKMSADDRARFTEEYADITKQVTLSNMNQAKQAAGQNIDDMVEKGQMTQKQGDRQRIENDARINAMMSVLGKKMEASRIGLARNTWLQDQSSNIRSASAIASVDQANKSLLNATLQGGLNYFQKRAGNQMAMQSSIAQANLGTWADTSQTKSNFMLNTLTGATQTALGAQSQYQQNKVLQDILWEYQQPKVSSAASSIVSDIRG</sequence>
<reference evidence="1" key="1">
    <citation type="submission" date="2020-03" db="EMBL/GenBank/DDBJ databases">
        <title>The deep terrestrial virosphere.</title>
        <authorList>
            <person name="Holmfeldt K."/>
            <person name="Nilsson E."/>
            <person name="Simone D."/>
            <person name="Lopez-Fernandez M."/>
            <person name="Wu X."/>
            <person name="de Brujin I."/>
            <person name="Lundin D."/>
            <person name="Andersson A."/>
            <person name="Bertilsson S."/>
            <person name="Dopson M."/>
        </authorList>
    </citation>
    <scope>NUCLEOTIDE SEQUENCE</scope>
    <source>
        <strain evidence="2">MM415A00710</strain>
        <strain evidence="1">TM448A00845</strain>
    </source>
</reference>
<accession>A0A6H1ZJR0</accession>
<evidence type="ECO:0000313" key="1">
    <source>
        <dbReference type="EMBL" id="QJA48166.1"/>
    </source>
</evidence>
<protein>
    <submittedName>
        <fullName evidence="1">Uncharacterized protein</fullName>
    </submittedName>
</protein>
<dbReference type="EMBL" id="MT142423">
    <property type="protein sequence ID" value="QJA80474.1"/>
    <property type="molecule type" value="Genomic_DNA"/>
</dbReference>
<evidence type="ECO:0000313" key="2">
    <source>
        <dbReference type="EMBL" id="QJA80474.1"/>
    </source>
</evidence>
<dbReference type="EMBL" id="MT144074">
    <property type="protein sequence ID" value="QJA48166.1"/>
    <property type="molecule type" value="Genomic_DNA"/>
</dbReference>
<organism evidence="1">
    <name type="scientific">viral metagenome</name>
    <dbReference type="NCBI Taxonomy" id="1070528"/>
    <lineage>
        <taxon>unclassified sequences</taxon>
        <taxon>metagenomes</taxon>
        <taxon>organismal metagenomes</taxon>
    </lineage>
</organism>
<name>A0A6H1ZJR0_9ZZZZ</name>